<evidence type="ECO:0000313" key="3">
    <source>
        <dbReference type="EMBL" id="EFO15499.1"/>
    </source>
</evidence>
<protein>
    <recommendedName>
        <fullName evidence="2">7TM GPCR serpentine receptor class x (Srx) domain-containing protein</fullName>
    </recommendedName>
</protein>
<feature type="transmembrane region" description="Helical" evidence="1">
    <location>
        <begin position="26"/>
        <end position="55"/>
    </location>
</feature>
<organism evidence="3">
    <name type="scientific">Loa loa</name>
    <name type="common">Eye worm</name>
    <name type="synonym">Filaria loa</name>
    <dbReference type="NCBI Taxonomy" id="7209"/>
    <lineage>
        <taxon>Eukaryota</taxon>
        <taxon>Metazoa</taxon>
        <taxon>Ecdysozoa</taxon>
        <taxon>Nematoda</taxon>
        <taxon>Chromadorea</taxon>
        <taxon>Rhabditida</taxon>
        <taxon>Spirurina</taxon>
        <taxon>Spiruromorpha</taxon>
        <taxon>Filarioidea</taxon>
        <taxon>Onchocercidae</taxon>
        <taxon>Loa</taxon>
    </lineage>
</organism>
<evidence type="ECO:0000259" key="2">
    <source>
        <dbReference type="Pfam" id="PF10328"/>
    </source>
</evidence>
<keyword evidence="1" id="KW-1133">Transmembrane helix</keyword>
<dbReference type="InterPro" id="IPR019430">
    <property type="entry name" value="7TM_GPCR_serpentine_rcpt_Srx"/>
</dbReference>
<dbReference type="KEGG" id="loa:LOAG_13012"/>
<accession>A0A1S0TKN6</accession>
<evidence type="ECO:0000256" key="1">
    <source>
        <dbReference type="SAM" id="Phobius"/>
    </source>
</evidence>
<keyword evidence="1" id="KW-0472">Membrane</keyword>
<sequence length="56" mass="6279">AWILGFISNTLSLHIIRTRSHFHNAYGILCTSSFICNLQSITVLCIWCTIVLALLS</sequence>
<dbReference type="RefSeq" id="XP_003148571.1">
    <property type="nucleotide sequence ID" value="XM_003148523.1"/>
</dbReference>
<feature type="non-terminal residue" evidence="3">
    <location>
        <position position="1"/>
    </location>
</feature>
<dbReference type="CTD" id="9950480"/>
<feature type="domain" description="7TM GPCR serpentine receptor class x (Srx)" evidence="2">
    <location>
        <begin position="3"/>
        <end position="49"/>
    </location>
</feature>
<dbReference type="EMBL" id="JH712762">
    <property type="protein sequence ID" value="EFO15499.1"/>
    <property type="molecule type" value="Genomic_DNA"/>
</dbReference>
<dbReference type="GeneID" id="9950480"/>
<dbReference type="InParanoid" id="A0A1S0TKN6"/>
<dbReference type="OrthoDB" id="5825164at2759"/>
<proteinExistence type="predicted"/>
<dbReference type="AlphaFoldDB" id="A0A1S0TKN6"/>
<keyword evidence="1" id="KW-0812">Transmembrane</keyword>
<gene>
    <name evidence="3" type="ORF">LOAG_13012</name>
</gene>
<dbReference type="Pfam" id="PF10328">
    <property type="entry name" value="7TM_GPCR_Srx"/>
    <property type="match status" value="1"/>
</dbReference>
<name>A0A1S0TKN6_LOALO</name>
<reference evidence="3" key="1">
    <citation type="submission" date="2012-04" db="EMBL/GenBank/DDBJ databases">
        <title>The Genome Sequence of Loa loa.</title>
        <authorList>
            <consortium name="The Broad Institute Genome Sequencing Platform"/>
            <consortium name="Broad Institute Genome Sequencing Center for Infectious Disease"/>
            <person name="Nutman T.B."/>
            <person name="Fink D.L."/>
            <person name="Russ C."/>
            <person name="Young S."/>
            <person name="Zeng Q."/>
            <person name="Gargeya S."/>
            <person name="Alvarado L."/>
            <person name="Berlin A."/>
            <person name="Chapman S.B."/>
            <person name="Chen Z."/>
            <person name="Freedman E."/>
            <person name="Gellesch M."/>
            <person name="Goldberg J."/>
            <person name="Griggs A."/>
            <person name="Gujja S."/>
            <person name="Heilman E.R."/>
            <person name="Heiman D."/>
            <person name="Howarth C."/>
            <person name="Mehta T."/>
            <person name="Neiman D."/>
            <person name="Pearson M."/>
            <person name="Roberts A."/>
            <person name="Saif S."/>
            <person name="Shea T."/>
            <person name="Shenoy N."/>
            <person name="Sisk P."/>
            <person name="Stolte C."/>
            <person name="Sykes S."/>
            <person name="White J."/>
            <person name="Yandava C."/>
            <person name="Haas B."/>
            <person name="Henn M.R."/>
            <person name="Nusbaum C."/>
            <person name="Birren B."/>
        </authorList>
    </citation>
    <scope>NUCLEOTIDE SEQUENCE [LARGE SCALE GENOMIC DNA]</scope>
</reference>